<dbReference type="STRING" id="1121442.SAMN02745702_01610"/>
<name>A0A1T4W4V1_9BACT</name>
<proteinExistence type="predicted"/>
<protein>
    <submittedName>
        <fullName evidence="1">Uncharacterized protein</fullName>
    </submittedName>
</protein>
<evidence type="ECO:0000313" key="1">
    <source>
        <dbReference type="EMBL" id="SKA72169.1"/>
    </source>
</evidence>
<organism evidence="1 2">
    <name type="scientific">Desulfobaculum bizertense DSM 18034</name>
    <dbReference type="NCBI Taxonomy" id="1121442"/>
    <lineage>
        <taxon>Bacteria</taxon>
        <taxon>Pseudomonadati</taxon>
        <taxon>Thermodesulfobacteriota</taxon>
        <taxon>Desulfovibrionia</taxon>
        <taxon>Desulfovibrionales</taxon>
        <taxon>Desulfovibrionaceae</taxon>
        <taxon>Desulfobaculum</taxon>
    </lineage>
</organism>
<dbReference type="AlphaFoldDB" id="A0A1T4W4V1"/>
<dbReference type="EMBL" id="FUYA01000004">
    <property type="protein sequence ID" value="SKA72169.1"/>
    <property type="molecule type" value="Genomic_DNA"/>
</dbReference>
<dbReference type="OrthoDB" id="5459846at2"/>
<keyword evidence="2" id="KW-1185">Reference proteome</keyword>
<reference evidence="1 2" key="1">
    <citation type="submission" date="2017-02" db="EMBL/GenBank/DDBJ databases">
        <authorList>
            <person name="Peterson S.W."/>
        </authorList>
    </citation>
    <scope>NUCLEOTIDE SEQUENCE [LARGE SCALE GENOMIC DNA]</scope>
    <source>
        <strain evidence="1 2">DSM 18034</strain>
    </source>
</reference>
<dbReference type="Proteomes" id="UP000189733">
    <property type="component" value="Unassembled WGS sequence"/>
</dbReference>
<accession>A0A1T4W4V1</accession>
<evidence type="ECO:0000313" key="2">
    <source>
        <dbReference type="Proteomes" id="UP000189733"/>
    </source>
</evidence>
<gene>
    <name evidence="1" type="ORF">SAMN02745702_01610</name>
</gene>
<dbReference type="RefSeq" id="WP_078684882.1">
    <property type="nucleotide sequence ID" value="NZ_FUYA01000004.1"/>
</dbReference>
<sequence>MKKKLVGVENLDQYICQDTNTLYADGSIILTAGAKDALSKRGITVVYGPKPEGVACGQPAHAAAHAANAPVQDGGEASDASEEDERLILAVASVLKEKYGINDLNTLYTLSTKVVMTVKVNL</sequence>